<dbReference type="InterPro" id="IPR001959">
    <property type="entry name" value="Transposase"/>
</dbReference>
<feature type="domain" description="Cas12f1-like TNB" evidence="7">
    <location>
        <begin position="307"/>
        <end position="373"/>
    </location>
</feature>
<reference evidence="9" key="2">
    <citation type="submission" date="2020-03" db="EMBL/GenBank/DDBJ databases">
        <title>Complete Genome Sequences of Extremely Thermoacidophilic, Metal-Mobilizing Type-Strain Members of the Archaeal Family Sulfolobaceae: Acidianus brierleyi DSM-1651T, Acidianus sulfidivorans DSM-18786T, Metallosphaera hakonensis DSM-7519T, and Metallosphaera prunae DSM-10039T.</title>
        <authorList>
            <person name="Counts J.A."/>
            <person name="Kelly R.M."/>
        </authorList>
    </citation>
    <scope>NUCLEOTIDE SEQUENCE [LARGE SCALE GENOMIC DNA]</scope>
    <source>
        <strain evidence="9">HO1-1</strain>
    </source>
</reference>
<dbReference type="OrthoDB" id="42575at2157"/>
<evidence type="ECO:0000256" key="3">
    <source>
        <dbReference type="ARBA" id="ARBA00022578"/>
    </source>
</evidence>
<dbReference type="AlphaFoldDB" id="A0A2U9IWQ0"/>
<dbReference type="PANTHER" id="PTHR30405:SF11">
    <property type="entry name" value="RNA-GUIDED DNA ENDONUCLEASE RV2885C-RELATED"/>
    <property type="match status" value="1"/>
</dbReference>
<dbReference type="GO" id="GO:0006310">
    <property type="term" value="P:DNA recombination"/>
    <property type="evidence" value="ECO:0007669"/>
    <property type="project" value="UniProtKB-KW"/>
</dbReference>
<feature type="domain" description="Probable transposase IS891/IS1136/IS1341" evidence="6">
    <location>
        <begin position="180"/>
        <end position="292"/>
    </location>
</feature>
<dbReference type="GO" id="GO:0003677">
    <property type="term" value="F:DNA binding"/>
    <property type="evidence" value="ECO:0007669"/>
    <property type="project" value="UniProtKB-KW"/>
</dbReference>
<dbReference type="GO" id="GO:0032196">
    <property type="term" value="P:transposition"/>
    <property type="evidence" value="ECO:0007669"/>
    <property type="project" value="UniProtKB-KW"/>
</dbReference>
<reference evidence="8 9" key="1">
    <citation type="submission" date="2018-05" db="EMBL/GenBank/DDBJ databases">
        <title>Complete Genome Sequences of Extremely Thermoacidophilic, Metal-Mobilizing Type-Strain Members of the Archaeal Family Sulfolobaceae: Acidianus brierleyi DSM-1651T, Acidianus sulfidivorans DSM-18786T, Metallosphaera hakonensis DSM-7519T, and Metallosphaera prunae DSM-10039T.</title>
        <authorList>
            <person name="Counts J.A."/>
            <person name="Kelly R.M."/>
        </authorList>
    </citation>
    <scope>NUCLEOTIDE SEQUENCE [LARGE SCALE GENOMIC DNA]</scope>
    <source>
        <strain evidence="8 9">HO1-1</strain>
    </source>
</reference>
<keyword evidence="9" id="KW-1185">Reference proteome</keyword>
<evidence type="ECO:0000256" key="5">
    <source>
        <dbReference type="ARBA" id="ARBA00023172"/>
    </source>
</evidence>
<evidence type="ECO:0000259" key="6">
    <source>
        <dbReference type="Pfam" id="PF01385"/>
    </source>
</evidence>
<dbReference type="PANTHER" id="PTHR30405">
    <property type="entry name" value="TRANSPOSASE"/>
    <property type="match status" value="1"/>
</dbReference>
<keyword evidence="3" id="KW-0815">Transposition</keyword>
<dbReference type="EMBL" id="CP029287">
    <property type="protein sequence ID" value="AWS00445.1"/>
    <property type="molecule type" value="Genomic_DNA"/>
</dbReference>
<evidence type="ECO:0000313" key="8">
    <source>
        <dbReference type="EMBL" id="AWS00445.1"/>
    </source>
</evidence>
<dbReference type="NCBIfam" id="NF040570">
    <property type="entry name" value="guided_TnpB"/>
    <property type="match status" value="1"/>
</dbReference>
<dbReference type="NCBIfam" id="TIGR01766">
    <property type="entry name" value="IS200/IS605 family accessory protein TnpB-like domain"/>
    <property type="match status" value="1"/>
</dbReference>
<proteinExistence type="inferred from homology"/>
<keyword evidence="5" id="KW-0233">DNA recombination</keyword>
<reference evidence="9" key="3">
    <citation type="submission" date="2020-03" db="EMBL/GenBank/DDBJ databases">
        <title>Sequencing and Assembly of Multiple Reported Metal-Biooxidizing Members of the Extremely Thermoacidophilic Archaeal Family Sulfolobaceae.</title>
        <authorList>
            <person name="Counts J.A."/>
            <person name="Kelly R.M."/>
        </authorList>
    </citation>
    <scope>NUCLEOTIDE SEQUENCE [LARGE SCALE GENOMIC DNA]</scope>
    <source>
        <strain evidence="9">HO1-1</strain>
    </source>
</reference>
<evidence type="ECO:0000313" key="9">
    <source>
        <dbReference type="Proteomes" id="UP000247586"/>
    </source>
</evidence>
<evidence type="ECO:0000256" key="1">
    <source>
        <dbReference type="ARBA" id="ARBA00008761"/>
    </source>
</evidence>
<evidence type="ECO:0000259" key="7">
    <source>
        <dbReference type="Pfam" id="PF07282"/>
    </source>
</evidence>
<dbReference type="Pfam" id="PF07282">
    <property type="entry name" value="Cas12f1-like_TNB"/>
    <property type="match status" value="1"/>
</dbReference>
<evidence type="ECO:0000256" key="2">
    <source>
        <dbReference type="ARBA" id="ARBA00011044"/>
    </source>
</evidence>
<accession>A0A2U9IWQ0</accession>
<comment type="similarity">
    <text evidence="2">In the N-terminal section; belongs to the transposase 2 family.</text>
</comment>
<keyword evidence="4" id="KW-0238">DNA-binding</keyword>
<dbReference type="InterPro" id="IPR010095">
    <property type="entry name" value="Cas12f1-like_TNB"/>
</dbReference>
<dbReference type="RefSeq" id="WP_110369689.1">
    <property type="nucleotide sequence ID" value="NZ_CP029287.2"/>
</dbReference>
<dbReference type="KEGG" id="mhk:DFR87_13065"/>
<organism evidence="8 9">
    <name type="scientific">Metallosphaera hakonensis JCM 8857 = DSM 7519</name>
    <dbReference type="NCBI Taxonomy" id="1293036"/>
    <lineage>
        <taxon>Archaea</taxon>
        <taxon>Thermoproteota</taxon>
        <taxon>Thermoprotei</taxon>
        <taxon>Sulfolobales</taxon>
        <taxon>Sulfolobaceae</taxon>
        <taxon>Metallosphaera</taxon>
    </lineage>
</organism>
<sequence>MPDVGFRFRAYTNSQTLRALKAQLRMACELYNTLRWADSYFYARDGKGLNQTQLRQLALDLRKQDGEYKQMHSQVAQNVADRFYEARERFFKGLSRFPKERKPHRWYSLVYPQSGWKVLSVKIIRKNSREAREGHPKKLIKLSLSHLGVFKVLVHRDFPLDKVKRVIVKLMPSGRIYISFVVDYEFPKLPQVNKVTALDVGIKTLIMTSHGEYFPNLKPYEKALWKVKHLHRILSRKKFLSKNWFKAKVKLAKAYEHLKNLRKDLYMRLGKHFARNYDVLVMEDINVKKLVGNSLRRMRMRLHDVAFHELKMILKYQMEKHGKSIALVDPAYTSKTCAKCGYVKEDLTLLDRVFSCPRCGWITDRDYNASLNILRRSGSVRPLGPVEFRPLPVLRYWQGGARKQEAQSVTVDPKITSVKINLSCY</sequence>
<evidence type="ECO:0000256" key="4">
    <source>
        <dbReference type="ARBA" id="ARBA00023125"/>
    </source>
</evidence>
<gene>
    <name evidence="8" type="ORF">DFR87_13065</name>
</gene>
<dbReference type="Proteomes" id="UP000247586">
    <property type="component" value="Chromosome"/>
</dbReference>
<protein>
    <submittedName>
        <fullName evidence="8">Transposase</fullName>
    </submittedName>
</protein>
<dbReference type="InterPro" id="IPR051399">
    <property type="entry name" value="RNA-guided_DNA_endo/Transpos"/>
</dbReference>
<dbReference type="GeneID" id="36836290"/>
<name>A0A2U9IWQ0_9CREN</name>
<dbReference type="Pfam" id="PF01385">
    <property type="entry name" value="OrfB_IS605"/>
    <property type="match status" value="1"/>
</dbReference>
<comment type="similarity">
    <text evidence="1">In the C-terminal section; belongs to the transposase 35 family.</text>
</comment>